<accession>A0A8T0V625</accession>
<evidence type="ECO:0000313" key="2">
    <source>
        <dbReference type="EMBL" id="KAG2629745.1"/>
    </source>
</evidence>
<dbReference type="Proteomes" id="UP000823388">
    <property type="component" value="Chromosome 3K"/>
</dbReference>
<feature type="compositionally biased region" description="Pro residues" evidence="1">
    <location>
        <begin position="99"/>
        <end position="109"/>
    </location>
</feature>
<gene>
    <name evidence="2" type="ORF">PVAP13_3KG449901</name>
</gene>
<evidence type="ECO:0000313" key="3">
    <source>
        <dbReference type="Proteomes" id="UP000823388"/>
    </source>
</evidence>
<organism evidence="2 3">
    <name type="scientific">Panicum virgatum</name>
    <name type="common">Blackwell switchgrass</name>
    <dbReference type="NCBI Taxonomy" id="38727"/>
    <lineage>
        <taxon>Eukaryota</taxon>
        <taxon>Viridiplantae</taxon>
        <taxon>Streptophyta</taxon>
        <taxon>Embryophyta</taxon>
        <taxon>Tracheophyta</taxon>
        <taxon>Spermatophyta</taxon>
        <taxon>Magnoliopsida</taxon>
        <taxon>Liliopsida</taxon>
        <taxon>Poales</taxon>
        <taxon>Poaceae</taxon>
        <taxon>PACMAD clade</taxon>
        <taxon>Panicoideae</taxon>
        <taxon>Panicodae</taxon>
        <taxon>Paniceae</taxon>
        <taxon>Panicinae</taxon>
        <taxon>Panicum</taxon>
        <taxon>Panicum sect. Hiantes</taxon>
    </lineage>
</organism>
<comment type="caution">
    <text evidence="2">The sequence shown here is derived from an EMBL/GenBank/DDBJ whole genome shotgun (WGS) entry which is preliminary data.</text>
</comment>
<dbReference type="EMBL" id="CM029041">
    <property type="protein sequence ID" value="KAG2629745.1"/>
    <property type="molecule type" value="Genomic_DNA"/>
</dbReference>
<name>A0A8T0V625_PANVG</name>
<reference evidence="2" key="1">
    <citation type="submission" date="2020-05" db="EMBL/GenBank/DDBJ databases">
        <title>WGS assembly of Panicum virgatum.</title>
        <authorList>
            <person name="Lovell J.T."/>
            <person name="Jenkins J."/>
            <person name="Shu S."/>
            <person name="Juenger T.E."/>
            <person name="Schmutz J."/>
        </authorList>
    </citation>
    <scope>NUCLEOTIDE SEQUENCE</scope>
    <source>
        <strain evidence="2">AP13</strain>
    </source>
</reference>
<proteinExistence type="predicted"/>
<protein>
    <submittedName>
        <fullName evidence="2">Uncharacterized protein</fullName>
    </submittedName>
</protein>
<evidence type="ECO:0000256" key="1">
    <source>
        <dbReference type="SAM" id="MobiDB-lite"/>
    </source>
</evidence>
<feature type="region of interest" description="Disordered" evidence="1">
    <location>
        <begin position="96"/>
        <end position="117"/>
    </location>
</feature>
<feature type="region of interest" description="Disordered" evidence="1">
    <location>
        <begin position="1"/>
        <end position="76"/>
    </location>
</feature>
<feature type="compositionally biased region" description="Low complexity" evidence="1">
    <location>
        <begin position="40"/>
        <end position="74"/>
    </location>
</feature>
<dbReference type="AlphaFoldDB" id="A0A8T0V625"/>
<sequence length="180" mass="18657">MNSLPVPSNPAAAPPRDPRRQGSLSVRRLPPGPNPYPVFAASRPTAPAPTLAAAGEGPSGSSASSPEPSAVASPPSRPIHVLRLLPLYGPHLPGFGSHLPPPPPPPSPGFGPRSWRAAPAKCCRGERGGGGKFKWGAGAEFQGRGLVPASAQRKDSWLLQLLSHILLKSNLHGQLLCKSI</sequence>
<keyword evidence="3" id="KW-1185">Reference proteome</keyword>